<gene>
    <name evidence="3" type="ORF">IAA73_06355</name>
</gene>
<feature type="signal peptide" evidence="1">
    <location>
        <begin position="1"/>
        <end position="22"/>
    </location>
</feature>
<reference evidence="3" key="2">
    <citation type="journal article" date="2021" name="PeerJ">
        <title>Extensive microbial diversity within the chicken gut microbiome revealed by metagenomics and culture.</title>
        <authorList>
            <person name="Gilroy R."/>
            <person name="Ravi A."/>
            <person name="Getino M."/>
            <person name="Pursley I."/>
            <person name="Horton D.L."/>
            <person name="Alikhan N.F."/>
            <person name="Baker D."/>
            <person name="Gharbi K."/>
            <person name="Hall N."/>
            <person name="Watson M."/>
            <person name="Adriaenssens E.M."/>
            <person name="Foster-Nyarko E."/>
            <person name="Jarju S."/>
            <person name="Secka A."/>
            <person name="Antonio M."/>
            <person name="Oren A."/>
            <person name="Chaudhuri R.R."/>
            <person name="La Ragione R."/>
            <person name="Hildebrand F."/>
            <person name="Pallen M.J."/>
        </authorList>
    </citation>
    <scope>NUCLEOTIDE SEQUENCE</scope>
    <source>
        <strain evidence="3">G3-3990</strain>
    </source>
</reference>
<dbReference type="SUPFAM" id="SSF56436">
    <property type="entry name" value="C-type lectin-like"/>
    <property type="match status" value="1"/>
</dbReference>
<dbReference type="PANTHER" id="PTHR23150">
    <property type="entry name" value="SULFATASE MODIFYING FACTOR 1, 2"/>
    <property type="match status" value="1"/>
</dbReference>
<dbReference type="AlphaFoldDB" id="A0A9D9HTJ8"/>
<dbReference type="GO" id="GO:0120147">
    <property type="term" value="F:formylglycine-generating oxidase activity"/>
    <property type="evidence" value="ECO:0007669"/>
    <property type="project" value="TreeGrafter"/>
</dbReference>
<dbReference type="Proteomes" id="UP000823641">
    <property type="component" value="Unassembled WGS sequence"/>
</dbReference>
<feature type="chain" id="PRO_5038985640" evidence="1">
    <location>
        <begin position="23"/>
        <end position="413"/>
    </location>
</feature>
<dbReference type="Gene3D" id="3.90.1580.10">
    <property type="entry name" value="paralog of FGE (formylglycine-generating enzyme)"/>
    <property type="match status" value="1"/>
</dbReference>
<sequence length="413" mass="45893">MKKYWILLFVAFMLFPFSFLCAQQANEKVAIYTTDESGMGYAGFVGDFLTNAIVKQGRYEAYERTSAFLAELNKEQAFQRTGAVDDSQISSLGKMFGVQLVCVAKIGKLGSDLYISARLVNVETSRLNTSSRPVRFGADDLEEMESACLEVVKSLFMDRDYQAGTPVSGNSSSSSRRHPGEPEMVFVQGGTFLMGCTAEQGGDCGSDESPNHLITVSDFYIGKYEVTQEQWEAVMGTSISQQRDKAGGRSLYGVGANYPMYYVNWDEVQEFISRLNALTGKQYRLPTEAEWEYAARGGNQSRGYKYSGGNFIEQVAWFTDNSGGTTHPVGTKSPNELGIYDMSGNVWEWCYDWYGSYSGTQQTNPMGSSSASNRVSRGGSWYDNASYCRVSNRNNIAPTYRDNDLGFRLVLSH</sequence>
<dbReference type="InterPro" id="IPR005532">
    <property type="entry name" value="SUMF_dom"/>
</dbReference>
<reference evidence="3" key="1">
    <citation type="submission" date="2020-10" db="EMBL/GenBank/DDBJ databases">
        <authorList>
            <person name="Gilroy R."/>
        </authorList>
    </citation>
    <scope>NUCLEOTIDE SEQUENCE</scope>
    <source>
        <strain evidence="3">G3-3990</strain>
    </source>
</reference>
<comment type="caution">
    <text evidence="3">The sequence shown here is derived from an EMBL/GenBank/DDBJ whole genome shotgun (WGS) entry which is preliminary data.</text>
</comment>
<feature type="domain" description="Sulfatase-modifying factor enzyme-like" evidence="2">
    <location>
        <begin position="181"/>
        <end position="410"/>
    </location>
</feature>
<evidence type="ECO:0000259" key="2">
    <source>
        <dbReference type="Pfam" id="PF03781"/>
    </source>
</evidence>
<dbReference type="InterPro" id="IPR051043">
    <property type="entry name" value="Sulfatase_Mod_Factor_Kinase"/>
</dbReference>
<dbReference type="InterPro" id="IPR016187">
    <property type="entry name" value="CTDL_fold"/>
</dbReference>
<dbReference type="EMBL" id="JADIMG010000064">
    <property type="protein sequence ID" value="MBO8459936.1"/>
    <property type="molecule type" value="Genomic_DNA"/>
</dbReference>
<dbReference type="InterPro" id="IPR042095">
    <property type="entry name" value="SUMF_sf"/>
</dbReference>
<keyword evidence="1" id="KW-0732">Signal</keyword>
<organism evidence="3 4">
    <name type="scientific">Candidatus Gallipaludibacter merdavium</name>
    <dbReference type="NCBI Taxonomy" id="2840839"/>
    <lineage>
        <taxon>Bacteria</taxon>
        <taxon>Pseudomonadati</taxon>
        <taxon>Bacteroidota</taxon>
        <taxon>Bacteroidia</taxon>
        <taxon>Bacteroidales</taxon>
        <taxon>Candidatus Gallipaludibacter</taxon>
    </lineage>
</organism>
<evidence type="ECO:0000313" key="3">
    <source>
        <dbReference type="EMBL" id="MBO8459936.1"/>
    </source>
</evidence>
<name>A0A9D9HTJ8_9BACT</name>
<proteinExistence type="predicted"/>
<dbReference type="PANTHER" id="PTHR23150:SF19">
    <property type="entry name" value="FORMYLGLYCINE-GENERATING ENZYME"/>
    <property type="match status" value="1"/>
</dbReference>
<protein>
    <submittedName>
        <fullName evidence="3">Formylglycine-generating enzyme family protein</fullName>
    </submittedName>
</protein>
<accession>A0A9D9HTJ8</accession>
<evidence type="ECO:0000313" key="4">
    <source>
        <dbReference type="Proteomes" id="UP000823641"/>
    </source>
</evidence>
<evidence type="ECO:0000256" key="1">
    <source>
        <dbReference type="SAM" id="SignalP"/>
    </source>
</evidence>
<dbReference type="Pfam" id="PF03781">
    <property type="entry name" value="FGE-sulfatase"/>
    <property type="match status" value="1"/>
</dbReference>
<dbReference type="Gene3D" id="3.40.50.10610">
    <property type="entry name" value="ABC-type transport auxiliary lipoprotein component"/>
    <property type="match status" value="1"/>
</dbReference>